<dbReference type="Proteomes" id="UP000314294">
    <property type="component" value="Unassembled WGS sequence"/>
</dbReference>
<dbReference type="AlphaFoldDB" id="A0A4Z2FRP7"/>
<reference evidence="2 3" key="1">
    <citation type="submission" date="2019-03" db="EMBL/GenBank/DDBJ databases">
        <title>First draft genome of Liparis tanakae, snailfish: a comprehensive survey of snailfish specific genes.</title>
        <authorList>
            <person name="Kim W."/>
            <person name="Song I."/>
            <person name="Jeong J.-H."/>
            <person name="Kim D."/>
            <person name="Kim S."/>
            <person name="Ryu S."/>
            <person name="Song J.Y."/>
            <person name="Lee S.K."/>
        </authorList>
    </citation>
    <scope>NUCLEOTIDE SEQUENCE [LARGE SCALE GENOMIC DNA]</scope>
    <source>
        <tissue evidence="2">Muscle</tissue>
    </source>
</reference>
<sequence>MKRKGMEGELVLLPMQRNKVHHEAVRHERHMLSSGSETCWIWALPSGGTLGSSDSDEEFNEIEHPALREHD</sequence>
<gene>
    <name evidence="2" type="ORF">EYF80_046284</name>
</gene>
<accession>A0A4Z2FRP7</accession>
<evidence type="ECO:0000256" key="1">
    <source>
        <dbReference type="SAM" id="MobiDB-lite"/>
    </source>
</evidence>
<comment type="caution">
    <text evidence="2">The sequence shown here is derived from an EMBL/GenBank/DDBJ whole genome shotgun (WGS) entry which is preliminary data.</text>
</comment>
<feature type="region of interest" description="Disordered" evidence="1">
    <location>
        <begin position="48"/>
        <end position="71"/>
    </location>
</feature>
<evidence type="ECO:0000313" key="2">
    <source>
        <dbReference type="EMBL" id="TNN43530.1"/>
    </source>
</evidence>
<organism evidence="2 3">
    <name type="scientific">Liparis tanakae</name>
    <name type="common">Tanaka's snailfish</name>
    <dbReference type="NCBI Taxonomy" id="230148"/>
    <lineage>
        <taxon>Eukaryota</taxon>
        <taxon>Metazoa</taxon>
        <taxon>Chordata</taxon>
        <taxon>Craniata</taxon>
        <taxon>Vertebrata</taxon>
        <taxon>Euteleostomi</taxon>
        <taxon>Actinopterygii</taxon>
        <taxon>Neopterygii</taxon>
        <taxon>Teleostei</taxon>
        <taxon>Neoteleostei</taxon>
        <taxon>Acanthomorphata</taxon>
        <taxon>Eupercaria</taxon>
        <taxon>Perciformes</taxon>
        <taxon>Cottioidei</taxon>
        <taxon>Cottales</taxon>
        <taxon>Liparidae</taxon>
        <taxon>Liparis</taxon>
    </lineage>
</organism>
<proteinExistence type="predicted"/>
<name>A0A4Z2FRP7_9TELE</name>
<keyword evidence="3" id="KW-1185">Reference proteome</keyword>
<protein>
    <submittedName>
        <fullName evidence="2">Uncharacterized protein</fullName>
    </submittedName>
</protein>
<evidence type="ECO:0000313" key="3">
    <source>
        <dbReference type="Proteomes" id="UP000314294"/>
    </source>
</evidence>
<dbReference type="EMBL" id="SRLO01000960">
    <property type="protein sequence ID" value="TNN43530.1"/>
    <property type="molecule type" value="Genomic_DNA"/>
</dbReference>
<feature type="compositionally biased region" description="Basic and acidic residues" evidence="1">
    <location>
        <begin position="61"/>
        <end position="71"/>
    </location>
</feature>